<dbReference type="InterPro" id="IPR051906">
    <property type="entry name" value="TolC-like"/>
</dbReference>
<reference evidence="8" key="1">
    <citation type="journal article" date="2019" name="Int. J. Syst. Evol. Microbiol.">
        <title>The Global Catalogue of Microorganisms (GCM) 10K type strain sequencing project: providing services to taxonomists for standard genome sequencing and annotation.</title>
        <authorList>
            <consortium name="The Broad Institute Genomics Platform"/>
            <consortium name="The Broad Institute Genome Sequencing Center for Infectious Disease"/>
            <person name="Wu L."/>
            <person name="Ma J."/>
        </authorList>
    </citation>
    <scope>NUCLEOTIDE SEQUENCE [LARGE SCALE GENOMIC DNA]</scope>
    <source>
        <strain evidence="8">CCUG 55250</strain>
    </source>
</reference>
<sequence>MKTYTALFLLCLTGFGLPAQTPLSLDSCIRVALKNRASIKALSQDQLLAALKTADLRAKYWPQVSLNYNYRYNPIIQTSIVPVGQFFQPATDEVRAIRFGTPWQQNAGATVYQPLWDASIASQVAESKIQDRLKQLDRENAENELRYEVVKTYANIWLNQTRITDSALDTLRSFQSVQLMKARLEEGRLLKTEYNKARVNHNHALENYQLAVTEFVKQIVYLSYLTTLPVEQLLRANYQSESLQSLLHKADKTDLNPQRISAINQLQGQNELVQQQLISERRKNKPTVGLDGFFGANQFTNAFNPVAKNSWYLASYVGLAVKWNLLAGENRANHLQQLSVQATSLKLQVEEQEQLVRKDLLELDETIRTQQQQLIPIEENIALFKESLQIYQERFSAGKLEANDLNSMEIDLQKEILKQQDTKIQLLQNQLKRLFTSGNLAVLLR</sequence>
<dbReference type="Proteomes" id="UP001596106">
    <property type="component" value="Unassembled WGS sequence"/>
</dbReference>
<gene>
    <name evidence="7" type="ORF">ACFPMF_00205</name>
</gene>
<evidence type="ECO:0000313" key="7">
    <source>
        <dbReference type="EMBL" id="MFC5407712.1"/>
    </source>
</evidence>
<evidence type="ECO:0000256" key="6">
    <source>
        <dbReference type="SAM" id="SignalP"/>
    </source>
</evidence>
<evidence type="ECO:0000256" key="4">
    <source>
        <dbReference type="ARBA" id="ARBA00023136"/>
    </source>
</evidence>
<dbReference type="Gene3D" id="1.20.1600.10">
    <property type="entry name" value="Outer membrane efflux proteins (OEP)"/>
    <property type="match status" value="1"/>
</dbReference>
<dbReference type="PANTHER" id="PTHR30026">
    <property type="entry name" value="OUTER MEMBRANE PROTEIN TOLC"/>
    <property type="match status" value="1"/>
</dbReference>
<keyword evidence="8" id="KW-1185">Reference proteome</keyword>
<accession>A0ABW0I6J9</accession>
<evidence type="ECO:0000256" key="5">
    <source>
        <dbReference type="ARBA" id="ARBA00023237"/>
    </source>
</evidence>
<evidence type="ECO:0000256" key="3">
    <source>
        <dbReference type="ARBA" id="ARBA00022692"/>
    </source>
</evidence>
<keyword evidence="5" id="KW-0998">Cell outer membrane</keyword>
<keyword evidence="6" id="KW-0732">Signal</keyword>
<organism evidence="7 8">
    <name type="scientific">Larkinella bovis</name>
    <dbReference type="NCBI Taxonomy" id="683041"/>
    <lineage>
        <taxon>Bacteria</taxon>
        <taxon>Pseudomonadati</taxon>
        <taxon>Bacteroidota</taxon>
        <taxon>Cytophagia</taxon>
        <taxon>Cytophagales</taxon>
        <taxon>Spirosomataceae</taxon>
        <taxon>Larkinella</taxon>
    </lineage>
</organism>
<dbReference type="SUPFAM" id="SSF56954">
    <property type="entry name" value="Outer membrane efflux proteins (OEP)"/>
    <property type="match status" value="1"/>
</dbReference>
<evidence type="ECO:0000313" key="8">
    <source>
        <dbReference type="Proteomes" id="UP001596106"/>
    </source>
</evidence>
<keyword evidence="2" id="KW-1134">Transmembrane beta strand</keyword>
<feature type="chain" id="PRO_5045377994" evidence="6">
    <location>
        <begin position="20"/>
        <end position="445"/>
    </location>
</feature>
<dbReference type="EMBL" id="JBHSMA010000001">
    <property type="protein sequence ID" value="MFC5407712.1"/>
    <property type="molecule type" value="Genomic_DNA"/>
</dbReference>
<dbReference type="RefSeq" id="WP_379840397.1">
    <property type="nucleotide sequence ID" value="NZ_JBHSMA010000001.1"/>
</dbReference>
<proteinExistence type="predicted"/>
<comment type="caution">
    <text evidence="7">The sequence shown here is derived from an EMBL/GenBank/DDBJ whole genome shotgun (WGS) entry which is preliminary data.</text>
</comment>
<evidence type="ECO:0000256" key="1">
    <source>
        <dbReference type="ARBA" id="ARBA00004442"/>
    </source>
</evidence>
<evidence type="ECO:0000256" key="2">
    <source>
        <dbReference type="ARBA" id="ARBA00022452"/>
    </source>
</evidence>
<dbReference type="PANTHER" id="PTHR30026:SF20">
    <property type="entry name" value="OUTER MEMBRANE PROTEIN TOLC"/>
    <property type="match status" value="1"/>
</dbReference>
<protein>
    <submittedName>
        <fullName evidence="7">TolC family protein</fullName>
    </submittedName>
</protein>
<feature type="signal peptide" evidence="6">
    <location>
        <begin position="1"/>
        <end position="19"/>
    </location>
</feature>
<keyword evidence="3" id="KW-0812">Transmembrane</keyword>
<keyword evidence="4" id="KW-0472">Membrane</keyword>
<name>A0ABW0I6J9_9BACT</name>
<comment type="subcellular location">
    <subcellularLocation>
        <location evidence="1">Cell outer membrane</location>
    </subcellularLocation>
</comment>